<dbReference type="RefSeq" id="XP_007296212.1">
    <property type="nucleotide sequence ID" value="XM_007296150.1"/>
</dbReference>
<dbReference type="EMBL" id="JH921449">
    <property type="protein sequence ID" value="EKD13605.1"/>
    <property type="molecule type" value="Genomic_DNA"/>
</dbReference>
<dbReference type="OrthoDB" id="3557174at2759"/>
<evidence type="ECO:0000256" key="1">
    <source>
        <dbReference type="SAM" id="MobiDB-lite"/>
    </source>
</evidence>
<feature type="compositionally biased region" description="Polar residues" evidence="1">
    <location>
        <begin position="407"/>
        <end position="421"/>
    </location>
</feature>
<accession>K1W8T7</accession>
<feature type="compositionally biased region" description="Acidic residues" evidence="1">
    <location>
        <begin position="751"/>
        <end position="763"/>
    </location>
</feature>
<evidence type="ECO:0000313" key="3">
    <source>
        <dbReference type="Proteomes" id="UP000006753"/>
    </source>
</evidence>
<feature type="region of interest" description="Disordered" evidence="1">
    <location>
        <begin position="451"/>
        <end position="489"/>
    </location>
</feature>
<dbReference type="HOGENOM" id="CLU_247049_0_0_1"/>
<dbReference type="GeneID" id="18764258"/>
<feature type="compositionally biased region" description="Polar residues" evidence="1">
    <location>
        <begin position="478"/>
        <end position="489"/>
    </location>
</feature>
<feature type="compositionally biased region" description="Basic and acidic residues" evidence="1">
    <location>
        <begin position="1042"/>
        <end position="1053"/>
    </location>
</feature>
<dbReference type="Proteomes" id="UP000006753">
    <property type="component" value="Unassembled WGS sequence"/>
</dbReference>
<feature type="region of interest" description="Disordered" evidence="1">
    <location>
        <begin position="1617"/>
        <end position="1641"/>
    </location>
</feature>
<feature type="region of interest" description="Disordered" evidence="1">
    <location>
        <begin position="896"/>
        <end position="1016"/>
    </location>
</feature>
<keyword evidence="3" id="KW-1185">Reference proteome</keyword>
<feature type="region of interest" description="Disordered" evidence="1">
    <location>
        <begin position="1405"/>
        <end position="1510"/>
    </location>
</feature>
<feature type="region of interest" description="Disordered" evidence="1">
    <location>
        <begin position="1028"/>
        <end position="1280"/>
    </location>
</feature>
<feature type="compositionally biased region" description="Low complexity" evidence="1">
    <location>
        <begin position="610"/>
        <end position="628"/>
    </location>
</feature>
<gene>
    <name evidence="2" type="ORF">MBM_08323</name>
</gene>
<organism evidence="2 3">
    <name type="scientific">Marssonina brunnea f. sp. multigermtubi (strain MB_m1)</name>
    <name type="common">Marssonina leaf spot fungus</name>
    <dbReference type="NCBI Taxonomy" id="1072389"/>
    <lineage>
        <taxon>Eukaryota</taxon>
        <taxon>Fungi</taxon>
        <taxon>Dikarya</taxon>
        <taxon>Ascomycota</taxon>
        <taxon>Pezizomycotina</taxon>
        <taxon>Leotiomycetes</taxon>
        <taxon>Helotiales</taxon>
        <taxon>Drepanopezizaceae</taxon>
        <taxon>Drepanopeziza</taxon>
    </lineage>
</organism>
<feature type="compositionally biased region" description="Basic and acidic residues" evidence="1">
    <location>
        <begin position="590"/>
        <end position="609"/>
    </location>
</feature>
<name>K1W8T7_MARBU</name>
<feature type="compositionally biased region" description="Polar residues" evidence="1">
    <location>
        <begin position="1489"/>
        <end position="1510"/>
    </location>
</feature>
<dbReference type="KEGG" id="mbe:MBM_08323"/>
<feature type="compositionally biased region" description="Polar residues" evidence="1">
    <location>
        <begin position="1255"/>
        <end position="1269"/>
    </location>
</feature>
<feature type="compositionally biased region" description="Basic and acidic residues" evidence="1">
    <location>
        <begin position="1095"/>
        <end position="1109"/>
    </location>
</feature>
<protein>
    <submittedName>
        <fullName evidence="2">Uncharacterized protein</fullName>
    </submittedName>
</protein>
<feature type="compositionally biased region" description="Polar residues" evidence="1">
    <location>
        <begin position="897"/>
        <end position="911"/>
    </location>
</feature>
<sequence length="1641" mass="180738">MGPTLLRRPSKPTASSQDGELQVAFAEFSQHMEKAKKELGKIPLPPSMDKIKKVLGTFRKSKKSINQIPVATFIKELERDDDNICSLLEAPTFSFILEIALQMEAGKEAERGLFLLAKSLFEDSLASEDEKALEVKKGVIGAKCLLPLLEFFLDETSDFGMRRSTGLLCIQLVSGCEENRLKLDMMKEDTRRSIGAKLIQEPDEILKVICAHLIRAIFREGTPLESLFPLNYDESLYADFPESSQGNAGWGLQFQQYMDSLLTRVDDVPDAIGDLFYASAVQLSPPRRQFGASHHNAILFIDIYQMSFLAPSQEGHFDSTLDIPLCTIKTMTITRDVASQVDSQCITLELENDPVEKGFLDSRPSLMNKLWFSTLTACVDHLQEVIVGANSEVEVYDGGPSAAGPSQPLSQSQKIKSSYTHLTEESPETQNLVQPIAGPSTEPIRYLASQKDSQQKSLLNEDLRDQSPLAKKSRKPTQVRSQVAVESSDASNVDDIFHVDDDEAPQDPVEDIYTASPKTLLSKGSVMKTAPAKVISAIPRKKKVKPKAKIPIGRRGAVNQPTQSTKGKQDSVDDEKVAVKKPALTSRTQVEAKEMPLDTSKKSKKKAEPRAAPAAAAKKVNASVSHAAKVQKTDKKFAQPAKPASAKIYGLPKPAPPKVQQPESPVDAFELPDDDDDDDDESGPPERSTKGVPKSDSKAQAKMPKKDLTTKKDPKKRHSAPAASQKPVTEARHSQRAAASRAKEKMRGADESQDEDAMEMEVEVVERTNTLPTKERSKAIQNSKENAQAVAKPPPKSEKNVTKSASLPVADDENEIKQLQADDSRELGLSPSESMDVDQDQADDLYYATPQKPSHKAEIKGAAFEAASLSLATSQDKARSSGLDLASKLGGILSHLDSGSDQHAPQKTSAQKPIVMEDHITNNKSNEPEQGKDKHISALPSTATTAKPTKEPDIKVNPVQASSPHGAGIGLSPSEFDFPPVPSSTPAAVHESATTMSLVDEKSREEPKKVDMPNLPVSFNKFKPHLVNQTPVNSFKQPLKPTPREDSIRKDNVAENSTISNQPAVDMEEKPLVTNQLKKRKATEADPMAPKRRRSEKDASDLQTTRESDTESVPKSVHIQRKAAVAETPTQGSSGVNKDLDRKPRIIEFSSRGPLNQGVASTEDMQEKREVVADNENAGPTVKLLDRKRKRAAANLAVTSPPSKRKESSPMHANILDDIYDEDTGNNEQTAVESSPPRAAVPSKPVRQRVLPQLASRTSSQPSRVNKNGSPIADGSPVDHMQRLKERLAAAEPKEDVQAYKTVAQVDSTPVRERRHSQIFGPTISLGNKLKARPSSPGEASSRYVPHEETDLGAYNAINSKQVIEPKRSLADPFFERLRKPNIFIERLYSSASKDYAPETGRFRLQESSDESLSALVRGSPTARVRGPAAGRRPQTGQILPELPREAIETKPRQKHTIHQEEERRRVKKSPERKRGATRRQEYDDSMPSDMTSATSLDSHSSESTRTPLQEVSAANKTWNVALRPHYNTVGQAVHRIAEEVIIRLSAEEDKMALLVTHYQENGTKILDGIVKKREGERQTMCNNLEAKRAEMATAYSEARDIAMQSVDDLQENATSHFEKGWRQRQESIRKTIRQGRDSDN</sequence>
<proteinExistence type="predicted"/>
<feature type="compositionally biased region" description="Basic and acidic residues" evidence="1">
    <location>
        <begin position="915"/>
        <end position="936"/>
    </location>
</feature>
<feature type="compositionally biased region" description="Basic and acidic residues" evidence="1">
    <location>
        <begin position="741"/>
        <end position="750"/>
    </location>
</feature>
<feature type="region of interest" description="Disordered" evidence="1">
    <location>
        <begin position="537"/>
        <end position="855"/>
    </location>
</feature>
<feature type="compositionally biased region" description="Acidic residues" evidence="1">
    <location>
        <begin position="670"/>
        <end position="683"/>
    </location>
</feature>
<feature type="region of interest" description="Disordered" evidence="1">
    <location>
        <begin position="397"/>
        <end position="437"/>
    </location>
</feature>
<evidence type="ECO:0000313" key="2">
    <source>
        <dbReference type="EMBL" id="EKD13605.1"/>
    </source>
</evidence>
<dbReference type="InParanoid" id="K1W8T7"/>
<feature type="compositionally biased region" description="Low complexity" evidence="1">
    <location>
        <begin position="1423"/>
        <end position="1434"/>
    </location>
</feature>
<dbReference type="OMA" id="HYKGYAD"/>
<feature type="compositionally biased region" description="Basic and acidic residues" evidence="1">
    <location>
        <begin position="999"/>
        <end position="1011"/>
    </location>
</feature>
<reference evidence="2 3" key="1">
    <citation type="journal article" date="2012" name="BMC Genomics">
        <title>Sequencing the genome of Marssonina brunnea reveals fungus-poplar co-evolution.</title>
        <authorList>
            <person name="Zhu S."/>
            <person name="Cao Y.-Z."/>
            <person name="Jiang C."/>
            <person name="Tan B.-Y."/>
            <person name="Wang Z."/>
            <person name="Feng S."/>
            <person name="Zhang L."/>
            <person name="Su X.-H."/>
            <person name="Brejova B."/>
            <person name="Vinar T."/>
            <person name="Xu M."/>
            <person name="Wang M.-X."/>
            <person name="Zhang S.-G."/>
            <person name="Huang M.-R."/>
            <person name="Wu R."/>
            <person name="Zhou Y."/>
        </authorList>
    </citation>
    <scope>NUCLEOTIDE SEQUENCE [LARGE SCALE GENOMIC DNA]</scope>
    <source>
        <strain evidence="2 3">MB_m1</strain>
    </source>
</reference>
<feature type="region of interest" description="Disordered" evidence="1">
    <location>
        <begin position="1307"/>
        <end position="1344"/>
    </location>
</feature>
<dbReference type="eggNOG" id="ENOG502SGJS">
    <property type="taxonomic scope" value="Eukaryota"/>
</dbReference>
<feature type="compositionally biased region" description="Basic and acidic residues" evidence="1">
    <location>
        <begin position="567"/>
        <end position="578"/>
    </location>
</feature>
<feature type="compositionally biased region" description="Basic and acidic residues" evidence="1">
    <location>
        <begin position="687"/>
        <end position="712"/>
    </location>
</feature>
<feature type="compositionally biased region" description="Polar residues" evidence="1">
    <location>
        <begin position="1054"/>
        <end position="1063"/>
    </location>
</feature>
<feature type="compositionally biased region" description="Basic and acidic residues" evidence="1">
    <location>
        <begin position="1443"/>
        <end position="1483"/>
    </location>
</feature>
<feature type="compositionally biased region" description="Basic residues" evidence="1">
    <location>
        <begin position="539"/>
        <end position="548"/>
    </location>
</feature>